<feature type="transmembrane region" description="Helical" evidence="2">
    <location>
        <begin position="375"/>
        <end position="400"/>
    </location>
</feature>
<feature type="compositionally biased region" description="Polar residues" evidence="1">
    <location>
        <begin position="480"/>
        <end position="492"/>
    </location>
</feature>
<keyword evidence="2" id="KW-0812">Transmembrane</keyword>
<feature type="transmembrane region" description="Helical" evidence="2">
    <location>
        <begin position="303"/>
        <end position="322"/>
    </location>
</feature>
<dbReference type="Proteomes" id="UP000249013">
    <property type="component" value="Chromosome 1"/>
</dbReference>
<protein>
    <submittedName>
        <fullName evidence="3">ICESt1 ORFC</fullName>
    </submittedName>
</protein>
<keyword evidence="2" id="KW-1133">Transmembrane helix</keyword>
<evidence type="ECO:0000313" key="3">
    <source>
        <dbReference type="EMBL" id="SQG78539.1"/>
    </source>
</evidence>
<feature type="transmembrane region" description="Helical" evidence="2">
    <location>
        <begin position="274"/>
        <end position="297"/>
    </location>
</feature>
<gene>
    <name evidence="3" type="ORF">NCTC13773_00305</name>
</gene>
<organism evidence="3 4">
    <name type="scientific">Streptococcus gallolyticus</name>
    <dbReference type="NCBI Taxonomy" id="315405"/>
    <lineage>
        <taxon>Bacteria</taxon>
        <taxon>Bacillati</taxon>
        <taxon>Bacillota</taxon>
        <taxon>Bacilli</taxon>
        <taxon>Lactobacillales</taxon>
        <taxon>Streptococcaceae</taxon>
        <taxon>Streptococcus</taxon>
    </lineage>
</organism>
<feature type="transmembrane region" description="Helical" evidence="2">
    <location>
        <begin position="334"/>
        <end position="355"/>
    </location>
</feature>
<proteinExistence type="predicted"/>
<feature type="region of interest" description="Disordered" evidence="1">
    <location>
        <begin position="480"/>
        <end position="527"/>
    </location>
</feature>
<feature type="transmembrane region" description="Helical" evidence="2">
    <location>
        <begin position="127"/>
        <end position="151"/>
    </location>
</feature>
<keyword evidence="2" id="KW-0472">Membrane</keyword>
<dbReference type="EMBL" id="LS483409">
    <property type="protein sequence ID" value="SQG78539.1"/>
    <property type="molecule type" value="Genomic_DNA"/>
</dbReference>
<dbReference type="AlphaFoldDB" id="A0AA94M131"/>
<feature type="transmembrane region" description="Helical" evidence="2">
    <location>
        <begin position="42"/>
        <end position="61"/>
    </location>
</feature>
<name>A0AA94M131_9STRE</name>
<sequence>MQEAFEKLKGMDIFSLKSYTVQTGFLDISGIWVMFNEIFVNFPFFLLNLIVGFFSLMIRILENVHLYDTYKQYVFNGAQSIWRGFTGATSGVAQSSLVFLLLLCLAFYLFYQFLISKGNFSRKLLHVLLVLFLGFGWFGTVAGTSGGLYLLNTVDSIASTTIHHISNVSVSYGENQSLKVGSSIADSYIAETSYKAYLFVNTGQENGKYKDRQTGEEKPFEDSKVLGSLDKSGKFKAVSTADRNDYLKMGDGANDDKEKNRWVSAIPDYIPVKFFYILFKMVEAIVIAIPIVLIQLLNVLAQALVLIMILLFPITLLVSFIPKMQDILFGVFKVMFGGLAFPAITSLLTLALLYLEKIIENLVSSGFDKVIGDFSSLSTFSALFKLIISVCAKGVIYWLLWKYKGELIELLLGSRAKITFDEVNTKVKETVTNGQETMKQLPAKATNAFEMAQTSGNFSLAGAGFGVGLFMNAGKQMKSLFSNPHPTSEKTGTSTPPENDEEETPTTSSFEETGASDEVTTPFQEPDMPMETFESAIQEEDTSVQPFDTEPSPLMLMDTKQSREQEEFEERRQNRLSWRQKHHINKLEKELEPYKDDEALYQAQGSNAFIRNYRKTLPKDDKLKVNINRKHQIIEELARLRGGKE</sequence>
<dbReference type="RefSeq" id="WP_077496062.1">
    <property type="nucleotide sequence ID" value="NZ_LS483409.1"/>
</dbReference>
<reference evidence="3 4" key="1">
    <citation type="submission" date="2018-06" db="EMBL/GenBank/DDBJ databases">
        <authorList>
            <consortium name="Pathogen Informatics"/>
            <person name="Doyle S."/>
        </authorList>
    </citation>
    <scope>NUCLEOTIDE SEQUENCE [LARGE SCALE GENOMIC DNA]</scope>
    <source>
        <strain evidence="3 4">NCTC13773</strain>
    </source>
</reference>
<accession>A0AA94M131</accession>
<evidence type="ECO:0000256" key="2">
    <source>
        <dbReference type="SAM" id="Phobius"/>
    </source>
</evidence>
<evidence type="ECO:0000256" key="1">
    <source>
        <dbReference type="SAM" id="MobiDB-lite"/>
    </source>
</evidence>
<evidence type="ECO:0000313" key="4">
    <source>
        <dbReference type="Proteomes" id="UP000249013"/>
    </source>
</evidence>
<feature type="transmembrane region" description="Helical" evidence="2">
    <location>
        <begin position="97"/>
        <end position="115"/>
    </location>
</feature>